<dbReference type="InterPro" id="IPR024079">
    <property type="entry name" value="MetalloPept_cat_dom_sf"/>
</dbReference>
<dbReference type="EMBL" id="CAJFCW020000004">
    <property type="protein sequence ID" value="CAG9112802.1"/>
    <property type="molecule type" value="Genomic_DNA"/>
</dbReference>
<organism evidence="9 10">
    <name type="scientific">Bursaphelenchus okinawaensis</name>
    <dbReference type="NCBI Taxonomy" id="465554"/>
    <lineage>
        <taxon>Eukaryota</taxon>
        <taxon>Metazoa</taxon>
        <taxon>Ecdysozoa</taxon>
        <taxon>Nematoda</taxon>
        <taxon>Chromadorea</taxon>
        <taxon>Rhabditida</taxon>
        <taxon>Tylenchina</taxon>
        <taxon>Tylenchomorpha</taxon>
        <taxon>Aphelenchoidea</taxon>
        <taxon>Aphelenchoididae</taxon>
        <taxon>Bursaphelenchus</taxon>
    </lineage>
</organism>
<evidence type="ECO:0000256" key="2">
    <source>
        <dbReference type="ARBA" id="ARBA00022670"/>
    </source>
</evidence>
<evidence type="ECO:0000256" key="6">
    <source>
        <dbReference type="ARBA" id="ARBA00023049"/>
    </source>
</evidence>
<dbReference type="Proteomes" id="UP000783686">
    <property type="component" value="Unassembled WGS sequence"/>
</dbReference>
<dbReference type="PANTHER" id="PTHR11804:SF83">
    <property type="entry name" value="LD37516P"/>
    <property type="match status" value="1"/>
</dbReference>
<reference evidence="9" key="1">
    <citation type="submission" date="2020-09" db="EMBL/GenBank/DDBJ databases">
        <authorList>
            <person name="Kikuchi T."/>
        </authorList>
    </citation>
    <scope>NUCLEOTIDE SEQUENCE</scope>
    <source>
        <strain evidence="9">SH1</strain>
    </source>
</reference>
<keyword evidence="2 7" id="KW-0645">Protease</keyword>
<evidence type="ECO:0000256" key="3">
    <source>
        <dbReference type="ARBA" id="ARBA00022723"/>
    </source>
</evidence>
<evidence type="ECO:0000259" key="8">
    <source>
        <dbReference type="Pfam" id="PF01432"/>
    </source>
</evidence>
<dbReference type="GO" id="GO:0006508">
    <property type="term" value="P:proteolysis"/>
    <property type="evidence" value="ECO:0007669"/>
    <property type="project" value="UniProtKB-KW"/>
</dbReference>
<comment type="similarity">
    <text evidence="1 7">Belongs to the peptidase M3 family.</text>
</comment>
<comment type="cofactor">
    <cofactor evidence="7">
        <name>Zn(2+)</name>
        <dbReference type="ChEBI" id="CHEBI:29105"/>
    </cofactor>
    <text evidence="7">Binds 1 zinc ion.</text>
</comment>
<protein>
    <recommendedName>
        <fullName evidence="8">Peptidase M3A/M3B catalytic domain-containing protein</fullName>
    </recommendedName>
</protein>
<sequence>MKLASLSVPFRVIRRLSNKSPKALLVPPSLKCNPVREIVFKMHNIRPSTVMGYYVVFPAIPDETPENNVFLANIAQNADWPALKTATAKEMYEGTVRLLMEHGATVMEHLQLLEKDKDMPRTFETVLEPLLTELYEIDYAFNTLLVKMLTEWPECSTRAFDMDFDHLKVMVAREHMEKLTDPEFQKALQTVYDNQQDLEPWKARLVEWYLLEIKATGLDKSDQKTRSIIGSWSKMIDEYRSKYITNILSTNDQCVFGLMDHQVKDAPPHILRQLSTSKTTQGPYRAQMEPTSIYSLLGYCSDRPIRAQAWDRWISRASFEHDFYNNSVNVEELRHNAEGLAKTLGYSSVSEHRLANKMAGSPETVRNFLKELTHRMRPVFIDRMDSWQRYAAAREMITGQLQPFDLFYIARKEALEHYSVDHLELMKYFPFWGTFNNLTQMLQYLLKIQFQDVTDQELQRCHPSCKVFSVSDTHTGEHLGRLYMDPFAREGKRGKWNTFLGRPTSQERGLDKIVYMIGNAEEPVGEGESLLHYSQIQQLLFHMGRAVQMLLSRSPYRELVIPMAPMYASDWDAADMLPKFVEFFIYKPNMVAALSCPHVETGETLTSEHCNNVSWALQRSILWESYRTLFWADFDLTLFEMEDRKKGFWLDVYRKMYKDYFVFNREKNNYQPCSFTPVFAMPPYMSMYYRKLWAEMLALDVHETFNHEQQEEVTGERLKKTILYPGASELQGELYRRFQGRDPSVGAICDFYDPPAIDLSEEDQSL</sequence>
<evidence type="ECO:0000256" key="4">
    <source>
        <dbReference type="ARBA" id="ARBA00022801"/>
    </source>
</evidence>
<dbReference type="InterPro" id="IPR024077">
    <property type="entry name" value="Neurolysin/TOP_dom2"/>
</dbReference>
<keyword evidence="10" id="KW-1185">Reference proteome</keyword>
<keyword evidence="5 7" id="KW-0862">Zinc</keyword>
<dbReference type="GO" id="GO:0004222">
    <property type="term" value="F:metalloendopeptidase activity"/>
    <property type="evidence" value="ECO:0007669"/>
    <property type="project" value="InterPro"/>
</dbReference>
<dbReference type="Pfam" id="PF01432">
    <property type="entry name" value="Peptidase_M3"/>
    <property type="match status" value="1"/>
</dbReference>
<accession>A0A811KVX1</accession>
<feature type="domain" description="Peptidase M3A/M3B catalytic" evidence="8">
    <location>
        <begin position="297"/>
        <end position="750"/>
    </location>
</feature>
<dbReference type="OrthoDB" id="534666at2759"/>
<gene>
    <name evidence="9" type="ORF">BOKJ2_LOCUS8581</name>
</gene>
<keyword evidence="4 7" id="KW-0378">Hydrolase</keyword>
<dbReference type="EMBL" id="CAJFDH010000004">
    <property type="protein sequence ID" value="CAD5219712.1"/>
    <property type="molecule type" value="Genomic_DNA"/>
</dbReference>
<dbReference type="Gene3D" id="3.40.390.10">
    <property type="entry name" value="Collagenase (Catalytic Domain)"/>
    <property type="match status" value="1"/>
</dbReference>
<evidence type="ECO:0000256" key="1">
    <source>
        <dbReference type="ARBA" id="ARBA00006040"/>
    </source>
</evidence>
<keyword evidence="3 7" id="KW-0479">Metal-binding</keyword>
<keyword evidence="6 7" id="KW-0482">Metalloprotease</keyword>
<name>A0A811KVX1_9BILA</name>
<dbReference type="InterPro" id="IPR001567">
    <property type="entry name" value="Pept_M3A_M3B_dom"/>
</dbReference>
<dbReference type="AlphaFoldDB" id="A0A811KVX1"/>
<dbReference type="Gene3D" id="1.10.1370.10">
    <property type="entry name" value="Neurolysin, domain 3"/>
    <property type="match status" value="1"/>
</dbReference>
<proteinExistence type="inferred from homology"/>
<dbReference type="Proteomes" id="UP000614601">
    <property type="component" value="Unassembled WGS sequence"/>
</dbReference>
<evidence type="ECO:0000313" key="9">
    <source>
        <dbReference type="EMBL" id="CAD5219712.1"/>
    </source>
</evidence>
<dbReference type="GO" id="GO:0046872">
    <property type="term" value="F:metal ion binding"/>
    <property type="evidence" value="ECO:0007669"/>
    <property type="project" value="UniProtKB-UniRule"/>
</dbReference>
<evidence type="ECO:0000313" key="10">
    <source>
        <dbReference type="Proteomes" id="UP000614601"/>
    </source>
</evidence>
<dbReference type="InterPro" id="IPR045090">
    <property type="entry name" value="Pept_M3A_M3B"/>
</dbReference>
<evidence type="ECO:0000256" key="5">
    <source>
        <dbReference type="ARBA" id="ARBA00022833"/>
    </source>
</evidence>
<evidence type="ECO:0000256" key="7">
    <source>
        <dbReference type="RuleBase" id="RU003435"/>
    </source>
</evidence>
<comment type="caution">
    <text evidence="9">The sequence shown here is derived from an EMBL/GenBank/DDBJ whole genome shotgun (WGS) entry which is preliminary data.</text>
</comment>
<dbReference type="PANTHER" id="PTHR11804">
    <property type="entry name" value="PROTEASE M3 THIMET OLIGOPEPTIDASE-RELATED"/>
    <property type="match status" value="1"/>
</dbReference>
<dbReference type="SUPFAM" id="SSF55486">
    <property type="entry name" value="Metalloproteases ('zincins'), catalytic domain"/>
    <property type="match status" value="1"/>
</dbReference>